<reference evidence="7" key="1">
    <citation type="submission" date="2021-05" db="EMBL/GenBank/DDBJ databases">
        <authorList>
            <person name="Pietrasiak N."/>
            <person name="Ward R."/>
            <person name="Stajich J.E."/>
            <person name="Kurbessoian T."/>
        </authorList>
    </citation>
    <scope>NUCLEOTIDE SEQUENCE</scope>
    <source>
        <strain evidence="7">GSE-TBD4-15B</strain>
    </source>
</reference>
<name>A0A951U618_9CYAN</name>
<dbReference type="InterPro" id="IPR029063">
    <property type="entry name" value="SAM-dependent_MTases_sf"/>
</dbReference>
<keyword evidence="2" id="KW-0808">Transferase</keyword>
<keyword evidence="1 7" id="KW-0489">Methyltransferase</keyword>
<evidence type="ECO:0000259" key="6">
    <source>
        <dbReference type="Pfam" id="PF13847"/>
    </source>
</evidence>
<evidence type="ECO:0000313" key="8">
    <source>
        <dbReference type="Proteomes" id="UP000707356"/>
    </source>
</evidence>
<dbReference type="GO" id="GO:0032259">
    <property type="term" value="P:methylation"/>
    <property type="evidence" value="ECO:0007669"/>
    <property type="project" value="UniProtKB-KW"/>
</dbReference>
<dbReference type="CDD" id="cd02440">
    <property type="entry name" value="AdoMet_MTases"/>
    <property type="match status" value="1"/>
</dbReference>
<dbReference type="AlphaFoldDB" id="A0A951U618"/>
<keyword evidence="5" id="KW-0732">Signal</keyword>
<dbReference type="PANTHER" id="PTHR13610">
    <property type="entry name" value="METHYLTRANSFERASE DOMAIN-CONTAINING PROTEIN"/>
    <property type="match status" value="1"/>
</dbReference>
<dbReference type="PROSITE" id="PS51257">
    <property type="entry name" value="PROKAR_LIPOPROTEIN"/>
    <property type="match status" value="1"/>
</dbReference>
<dbReference type="GO" id="GO:0016279">
    <property type="term" value="F:protein-lysine N-methyltransferase activity"/>
    <property type="evidence" value="ECO:0007669"/>
    <property type="project" value="InterPro"/>
</dbReference>
<proteinExistence type="predicted"/>
<feature type="signal peptide" evidence="5">
    <location>
        <begin position="1"/>
        <end position="20"/>
    </location>
</feature>
<dbReference type="EMBL" id="JAHHHV010000073">
    <property type="protein sequence ID" value="MBW4467086.1"/>
    <property type="molecule type" value="Genomic_DNA"/>
</dbReference>
<dbReference type="Proteomes" id="UP000707356">
    <property type="component" value="Unassembled WGS sequence"/>
</dbReference>
<organism evidence="7 8">
    <name type="scientific">Pegethrix bostrychoides GSE-TBD4-15B</name>
    <dbReference type="NCBI Taxonomy" id="2839662"/>
    <lineage>
        <taxon>Bacteria</taxon>
        <taxon>Bacillati</taxon>
        <taxon>Cyanobacteriota</taxon>
        <taxon>Cyanophyceae</taxon>
        <taxon>Oculatellales</taxon>
        <taxon>Oculatellaceae</taxon>
        <taxon>Pegethrix</taxon>
    </lineage>
</organism>
<dbReference type="PANTHER" id="PTHR13610:SF11">
    <property type="entry name" value="METHYLTRANSFERASE DOMAIN-CONTAINING PROTEIN"/>
    <property type="match status" value="1"/>
</dbReference>
<evidence type="ECO:0000256" key="5">
    <source>
        <dbReference type="SAM" id="SignalP"/>
    </source>
</evidence>
<feature type="chain" id="PRO_5037153452" evidence="5">
    <location>
        <begin position="21"/>
        <end position="228"/>
    </location>
</feature>
<comment type="caution">
    <text evidence="7">The sequence shown here is derived from an EMBL/GenBank/DDBJ whole genome shotgun (WGS) entry which is preliminary data.</text>
</comment>
<dbReference type="SUPFAM" id="SSF53335">
    <property type="entry name" value="S-adenosyl-L-methionine-dependent methyltransferases"/>
    <property type="match status" value="1"/>
</dbReference>
<keyword evidence="3" id="KW-0949">S-adenosyl-L-methionine</keyword>
<feature type="domain" description="Methyltransferase" evidence="6">
    <location>
        <begin position="98"/>
        <end position="197"/>
    </location>
</feature>
<sequence length="228" mass="24885">MQLKSIRRSMFMGISMLSLAGLAGIGCTQLRNPETATPSSTPNSTISSQPNSAANQAQATPDPITEAPSREPDVIYVPTPVPVVNEMLRLANVTADDIVYDLGSGDGRIVIAAAQQRGARGIGIDINPERIQEANQNAQTAGVSDQVEFRQQDLFQTDFSEATVVTLYLLPELNVKLRPKLLRELQPGTRIVSHAFDMGDWEPEQVVEVDGKTVYYWVVPENPPDNLL</sequence>
<evidence type="ECO:0000256" key="3">
    <source>
        <dbReference type="ARBA" id="ARBA00022691"/>
    </source>
</evidence>
<accession>A0A951U618</accession>
<feature type="region of interest" description="Disordered" evidence="4">
    <location>
        <begin position="31"/>
        <end position="72"/>
    </location>
</feature>
<dbReference type="InterPro" id="IPR025714">
    <property type="entry name" value="Methyltranfer_dom"/>
</dbReference>
<reference evidence="7" key="2">
    <citation type="journal article" date="2022" name="Microbiol. Resour. Announc.">
        <title>Metagenome Sequencing to Explore Phylogenomics of Terrestrial Cyanobacteria.</title>
        <authorList>
            <person name="Ward R.D."/>
            <person name="Stajich J.E."/>
            <person name="Johansen J.R."/>
            <person name="Huntemann M."/>
            <person name="Clum A."/>
            <person name="Foster B."/>
            <person name="Foster B."/>
            <person name="Roux S."/>
            <person name="Palaniappan K."/>
            <person name="Varghese N."/>
            <person name="Mukherjee S."/>
            <person name="Reddy T.B.K."/>
            <person name="Daum C."/>
            <person name="Copeland A."/>
            <person name="Chen I.A."/>
            <person name="Ivanova N.N."/>
            <person name="Kyrpides N.C."/>
            <person name="Shapiro N."/>
            <person name="Eloe-Fadrosh E.A."/>
            <person name="Pietrasiak N."/>
        </authorList>
    </citation>
    <scope>NUCLEOTIDE SEQUENCE</scope>
    <source>
        <strain evidence="7">GSE-TBD4-15B</strain>
    </source>
</reference>
<gene>
    <name evidence="7" type="ORF">KME07_16800</name>
</gene>
<evidence type="ECO:0000256" key="1">
    <source>
        <dbReference type="ARBA" id="ARBA00022603"/>
    </source>
</evidence>
<protein>
    <submittedName>
        <fullName evidence="7">Class I SAM-dependent methyltransferase</fullName>
    </submittedName>
</protein>
<dbReference type="Gene3D" id="3.40.50.150">
    <property type="entry name" value="Vaccinia Virus protein VP39"/>
    <property type="match status" value="1"/>
</dbReference>
<evidence type="ECO:0000313" key="7">
    <source>
        <dbReference type="EMBL" id="MBW4467086.1"/>
    </source>
</evidence>
<feature type="compositionally biased region" description="Low complexity" evidence="4">
    <location>
        <begin position="32"/>
        <end position="59"/>
    </location>
</feature>
<evidence type="ECO:0000256" key="2">
    <source>
        <dbReference type="ARBA" id="ARBA00022679"/>
    </source>
</evidence>
<evidence type="ECO:0000256" key="4">
    <source>
        <dbReference type="SAM" id="MobiDB-lite"/>
    </source>
</evidence>
<dbReference type="Pfam" id="PF13847">
    <property type="entry name" value="Methyltransf_31"/>
    <property type="match status" value="1"/>
</dbReference>
<dbReference type="InterPro" id="IPR026170">
    <property type="entry name" value="FAM173A/B"/>
</dbReference>